<proteinExistence type="predicted"/>
<gene>
    <name evidence="1" type="ORF">HPB47_021770</name>
</gene>
<comment type="caution">
    <text evidence="1">The sequence shown here is derived from an EMBL/GenBank/DDBJ whole genome shotgun (WGS) entry which is preliminary data.</text>
</comment>
<accession>A0AC60QCJ9</accession>
<reference evidence="1 2" key="1">
    <citation type="journal article" date="2020" name="Cell">
        <title>Large-Scale Comparative Analyses of Tick Genomes Elucidate Their Genetic Diversity and Vector Capacities.</title>
        <authorList>
            <consortium name="Tick Genome and Microbiome Consortium (TIGMIC)"/>
            <person name="Jia N."/>
            <person name="Wang J."/>
            <person name="Shi W."/>
            <person name="Du L."/>
            <person name="Sun Y."/>
            <person name="Zhan W."/>
            <person name="Jiang J.F."/>
            <person name="Wang Q."/>
            <person name="Zhang B."/>
            <person name="Ji P."/>
            <person name="Bell-Sakyi L."/>
            <person name="Cui X.M."/>
            <person name="Yuan T.T."/>
            <person name="Jiang B.G."/>
            <person name="Yang W.F."/>
            <person name="Lam T.T."/>
            <person name="Chang Q.C."/>
            <person name="Ding S.J."/>
            <person name="Wang X.J."/>
            <person name="Zhu J.G."/>
            <person name="Ruan X.D."/>
            <person name="Zhao L."/>
            <person name="Wei J.T."/>
            <person name="Ye R.Z."/>
            <person name="Que T.C."/>
            <person name="Du C.H."/>
            <person name="Zhou Y.H."/>
            <person name="Cheng J.X."/>
            <person name="Dai P.F."/>
            <person name="Guo W.B."/>
            <person name="Han X.H."/>
            <person name="Huang E.J."/>
            <person name="Li L.F."/>
            <person name="Wei W."/>
            <person name="Gao Y.C."/>
            <person name="Liu J.Z."/>
            <person name="Shao H.Z."/>
            <person name="Wang X."/>
            <person name="Wang C.C."/>
            <person name="Yang T.C."/>
            <person name="Huo Q.B."/>
            <person name="Li W."/>
            <person name="Chen H.Y."/>
            <person name="Chen S.E."/>
            <person name="Zhou L.G."/>
            <person name="Ni X.B."/>
            <person name="Tian J.H."/>
            <person name="Sheng Y."/>
            <person name="Liu T."/>
            <person name="Pan Y.S."/>
            <person name="Xia L.Y."/>
            <person name="Li J."/>
            <person name="Zhao F."/>
            <person name="Cao W.C."/>
        </authorList>
    </citation>
    <scope>NUCLEOTIDE SEQUENCE [LARGE SCALE GENOMIC DNA]</scope>
    <source>
        <strain evidence="1">Iper-2018</strain>
    </source>
</reference>
<sequence length="390" mass="42668">MPPFPPQLLEPVTSLSKQALKRRKAHAGSRHPTPSSLATKLNDDDDDENGSMTSQFSGSRGGERAGHAGLDGARQAASWSSVLRPTYSSDTFSPSPHCHEDTANASRRWFHPDGMKRALEQASTLPRVAFFGSTEALRACKFCREMRREDEAFSANVRYPSTKPSALSATANSRQKPEGEGDRAGRSDDSDCDINSDLNYGVENDPDYELDKAPGYDLDDSMMTTSTPTPTMKRPTTPKTNSGYVVNNHLDYGLCDQQHRGEVKLCQHGGAVRCGQANLPSPSALLPRPPGRGDAFQLPDDDFRRQYRLSKAVVRWLCEELRSAPGLRRRRTIASAMTVEQQVLCALRFFGTGSFQGMVATDEHLSVSQMTVSRAVRVAAAAIVECLGSL</sequence>
<keyword evidence="2" id="KW-1185">Reference proteome</keyword>
<organism evidence="1 2">
    <name type="scientific">Ixodes persulcatus</name>
    <name type="common">Taiga tick</name>
    <dbReference type="NCBI Taxonomy" id="34615"/>
    <lineage>
        <taxon>Eukaryota</taxon>
        <taxon>Metazoa</taxon>
        <taxon>Ecdysozoa</taxon>
        <taxon>Arthropoda</taxon>
        <taxon>Chelicerata</taxon>
        <taxon>Arachnida</taxon>
        <taxon>Acari</taxon>
        <taxon>Parasitiformes</taxon>
        <taxon>Ixodida</taxon>
        <taxon>Ixodoidea</taxon>
        <taxon>Ixodidae</taxon>
        <taxon>Ixodinae</taxon>
        <taxon>Ixodes</taxon>
    </lineage>
</organism>
<protein>
    <submittedName>
        <fullName evidence="1">Uncharacterized protein</fullName>
    </submittedName>
</protein>
<evidence type="ECO:0000313" key="1">
    <source>
        <dbReference type="EMBL" id="KAG0431451.1"/>
    </source>
</evidence>
<evidence type="ECO:0000313" key="2">
    <source>
        <dbReference type="Proteomes" id="UP000805193"/>
    </source>
</evidence>
<dbReference type="Proteomes" id="UP000805193">
    <property type="component" value="Unassembled WGS sequence"/>
</dbReference>
<name>A0AC60QCJ9_IXOPE</name>
<dbReference type="EMBL" id="JABSTQ010009221">
    <property type="protein sequence ID" value="KAG0431451.1"/>
    <property type="molecule type" value="Genomic_DNA"/>
</dbReference>